<comment type="caution">
    <text evidence="2">The sequence shown here is derived from an EMBL/GenBank/DDBJ whole genome shotgun (WGS) entry which is preliminary data.</text>
</comment>
<feature type="compositionally biased region" description="Basic and acidic residues" evidence="1">
    <location>
        <begin position="132"/>
        <end position="149"/>
    </location>
</feature>
<feature type="region of interest" description="Disordered" evidence="1">
    <location>
        <begin position="124"/>
        <end position="168"/>
    </location>
</feature>
<keyword evidence="3" id="KW-1185">Reference proteome</keyword>
<organism evidence="2 3">
    <name type="scientific">Phyllosticta capitalensis</name>
    <dbReference type="NCBI Taxonomy" id="121624"/>
    <lineage>
        <taxon>Eukaryota</taxon>
        <taxon>Fungi</taxon>
        <taxon>Dikarya</taxon>
        <taxon>Ascomycota</taxon>
        <taxon>Pezizomycotina</taxon>
        <taxon>Dothideomycetes</taxon>
        <taxon>Dothideomycetes incertae sedis</taxon>
        <taxon>Botryosphaeriales</taxon>
        <taxon>Phyllostictaceae</taxon>
        <taxon>Phyllosticta</taxon>
    </lineage>
</organism>
<gene>
    <name evidence="2" type="ORF">HDK90DRAFT_347383</name>
</gene>
<feature type="compositionally biased region" description="Polar residues" evidence="1">
    <location>
        <begin position="157"/>
        <end position="168"/>
    </location>
</feature>
<proteinExistence type="predicted"/>
<evidence type="ECO:0000256" key="1">
    <source>
        <dbReference type="SAM" id="MobiDB-lite"/>
    </source>
</evidence>
<dbReference type="EMBL" id="JBBWRZ010000009">
    <property type="protein sequence ID" value="KAK8229118.1"/>
    <property type="molecule type" value="Genomic_DNA"/>
</dbReference>
<protein>
    <submittedName>
        <fullName evidence="2">Uncharacterized protein</fullName>
    </submittedName>
</protein>
<evidence type="ECO:0000313" key="3">
    <source>
        <dbReference type="Proteomes" id="UP001492380"/>
    </source>
</evidence>
<accession>A0ABR1YGF3</accession>
<sequence length="259" mass="29254">MASSHQETSEETAHFLEAEVVLNRIVLRAMKNACKRWDLLTAYGGLWDVDYDVLYKMTSDSKRYQRIQKLWQELRWKELLLGPLIWKTNPSNLKNPYAYGIDKEALEGPRMCEYRESIVIDVDEIPGPLPRPEVEGKATEQDPKRERDSVTPCVAEGSNNKRSRLTPSVTASACGSQTSQAADGNQPTAAVAHQVTVTYDAHINIGDRTTSVTLPKDNIVETVDHIEDYVAWKNSEEGQKLDVSYEVFDSLKGYFLART</sequence>
<dbReference type="Proteomes" id="UP001492380">
    <property type="component" value="Unassembled WGS sequence"/>
</dbReference>
<name>A0ABR1YGF3_9PEZI</name>
<evidence type="ECO:0000313" key="2">
    <source>
        <dbReference type="EMBL" id="KAK8229118.1"/>
    </source>
</evidence>
<reference evidence="2 3" key="1">
    <citation type="submission" date="2024-04" db="EMBL/GenBank/DDBJ databases">
        <title>Phyllosticta paracitricarpa is synonymous to the EU quarantine fungus P. citricarpa based on phylogenomic analyses.</title>
        <authorList>
            <consortium name="Lawrence Berkeley National Laboratory"/>
            <person name="Van Ingen-Buijs V.A."/>
            <person name="Van Westerhoven A.C."/>
            <person name="Haridas S."/>
            <person name="Skiadas P."/>
            <person name="Martin F."/>
            <person name="Groenewald J.Z."/>
            <person name="Crous P.W."/>
            <person name="Seidl M.F."/>
        </authorList>
    </citation>
    <scope>NUCLEOTIDE SEQUENCE [LARGE SCALE GENOMIC DNA]</scope>
    <source>
        <strain evidence="2 3">CBS 123374</strain>
    </source>
</reference>